<organism evidence="1 2">
    <name type="scientific">Candidatus Nitrohelix vancouverensis</name>
    <dbReference type="NCBI Taxonomy" id="2705534"/>
    <lineage>
        <taxon>Bacteria</taxon>
        <taxon>Pseudomonadati</taxon>
        <taxon>Nitrospinota/Tectimicrobiota group</taxon>
        <taxon>Nitrospinota</taxon>
        <taxon>Nitrospinia</taxon>
        <taxon>Nitrospinales</taxon>
        <taxon>Nitrospinaceae</taxon>
        <taxon>Candidatus Nitrohelix</taxon>
    </lineage>
</organism>
<sequence length="161" mass="18233">MKSNIHPHIMSLLIFTGLIFLMSGAVTSADAEEILKVKTSMRSLELVDSDTHRQAEDSILLTVFLKHDQSKTIDEIQTILSDAKFMEQFPPAGTHVVSWYVMMGIGQVVTLEVPAKKLREVNLAVERSGWKAFRTEFYATYNLYPVIKSKLANQSQKCLRE</sequence>
<proteinExistence type="predicted"/>
<dbReference type="AlphaFoldDB" id="A0A7T0G2H0"/>
<accession>A0A7T0G2H0</accession>
<dbReference type="KEGG" id="nva:G3M78_02550"/>
<evidence type="ECO:0000313" key="2">
    <source>
        <dbReference type="Proteomes" id="UP000594464"/>
    </source>
</evidence>
<reference evidence="2" key="1">
    <citation type="submission" date="2020-02" db="EMBL/GenBank/DDBJ databases">
        <title>Genomic and physiological characterization of two novel Nitrospinaceae genera.</title>
        <authorList>
            <person name="Mueller A.J."/>
            <person name="Jung M.-Y."/>
            <person name="Strachan C.R."/>
            <person name="Herbold C.W."/>
            <person name="Kirkegaard R.H."/>
            <person name="Daims H."/>
        </authorList>
    </citation>
    <scope>NUCLEOTIDE SEQUENCE [LARGE SCALE GENOMIC DNA]</scope>
</reference>
<name>A0A7T0G2H0_9BACT</name>
<evidence type="ECO:0000313" key="1">
    <source>
        <dbReference type="EMBL" id="QPJ64335.1"/>
    </source>
</evidence>
<dbReference type="Proteomes" id="UP000594464">
    <property type="component" value="Chromosome"/>
</dbReference>
<dbReference type="EMBL" id="CP048620">
    <property type="protein sequence ID" value="QPJ64335.1"/>
    <property type="molecule type" value="Genomic_DNA"/>
</dbReference>
<protein>
    <submittedName>
        <fullName evidence="1">Uncharacterized protein</fullName>
    </submittedName>
</protein>
<gene>
    <name evidence="1" type="ORF">G3M78_02550</name>
</gene>